<gene>
    <name evidence="1" type="primary">clpS</name>
    <name evidence="3" type="ORF">SAMN05444159_0433</name>
</gene>
<dbReference type="GO" id="GO:0006508">
    <property type="term" value="P:proteolysis"/>
    <property type="evidence" value="ECO:0007669"/>
    <property type="project" value="UniProtKB-UniRule"/>
</dbReference>
<evidence type="ECO:0000313" key="4">
    <source>
        <dbReference type="Proteomes" id="UP000189935"/>
    </source>
</evidence>
<dbReference type="Pfam" id="PF02617">
    <property type="entry name" value="ClpS"/>
    <property type="match status" value="1"/>
</dbReference>
<dbReference type="GO" id="GO:0008233">
    <property type="term" value="F:peptidase activity"/>
    <property type="evidence" value="ECO:0007669"/>
    <property type="project" value="UniProtKB-KW"/>
</dbReference>
<sequence>MAAKVLLLNDNKTTMEFVVQVLENIFGKTRDEALKMVLEIHRDGSGICGVYDLDRAWNIAESVTKLARRNNYPLRCVVEPDVTI</sequence>
<dbReference type="EMBL" id="LT670844">
    <property type="protein sequence ID" value="SHJ36664.1"/>
    <property type="molecule type" value="Genomic_DNA"/>
</dbReference>
<dbReference type="InterPro" id="IPR022935">
    <property type="entry name" value="ClpS"/>
</dbReference>
<evidence type="ECO:0000313" key="3">
    <source>
        <dbReference type="EMBL" id="SHJ36664.1"/>
    </source>
</evidence>
<keyword evidence="3" id="KW-0645">Protease</keyword>
<dbReference type="OrthoDB" id="9796121at2"/>
<dbReference type="Gene3D" id="3.30.1390.10">
    <property type="match status" value="1"/>
</dbReference>
<feature type="domain" description="Adaptor protein ClpS core" evidence="2">
    <location>
        <begin position="4"/>
        <end position="76"/>
    </location>
</feature>
<evidence type="ECO:0000256" key="1">
    <source>
        <dbReference type="HAMAP-Rule" id="MF_00302"/>
    </source>
</evidence>
<proteinExistence type="inferred from homology"/>
<dbReference type="InterPro" id="IPR014719">
    <property type="entry name" value="Ribosomal_bL12_C/ClpS-like"/>
</dbReference>
<dbReference type="InterPro" id="IPR003769">
    <property type="entry name" value="ClpS_core"/>
</dbReference>
<organism evidence="3 4">
    <name type="scientific">Bradyrhizobium lablabi</name>
    <dbReference type="NCBI Taxonomy" id="722472"/>
    <lineage>
        <taxon>Bacteria</taxon>
        <taxon>Pseudomonadati</taxon>
        <taxon>Pseudomonadota</taxon>
        <taxon>Alphaproteobacteria</taxon>
        <taxon>Hyphomicrobiales</taxon>
        <taxon>Nitrobacteraceae</taxon>
        <taxon>Bradyrhizobium</taxon>
    </lineage>
</organism>
<comment type="similarity">
    <text evidence="1">Belongs to the ClpS family.</text>
</comment>
<accession>A0A1M6IQF4</accession>
<comment type="function">
    <text evidence="1">Involved in the modulation of the specificity of the ClpAP-mediated ATP-dependent protein degradation.</text>
</comment>
<reference evidence="3 4" key="1">
    <citation type="submission" date="2016-11" db="EMBL/GenBank/DDBJ databases">
        <authorList>
            <person name="Jaros S."/>
            <person name="Januszkiewicz K."/>
            <person name="Wedrychowicz H."/>
        </authorList>
    </citation>
    <scope>NUCLEOTIDE SEQUENCE [LARGE SCALE GENOMIC DNA]</scope>
    <source>
        <strain evidence="3 4">GAS499</strain>
    </source>
</reference>
<comment type="subunit">
    <text evidence="1">Binds to the N-terminal domain of the chaperone ClpA.</text>
</comment>
<dbReference type="GO" id="GO:0030163">
    <property type="term" value="P:protein catabolic process"/>
    <property type="evidence" value="ECO:0007669"/>
    <property type="project" value="InterPro"/>
</dbReference>
<evidence type="ECO:0000259" key="2">
    <source>
        <dbReference type="Pfam" id="PF02617"/>
    </source>
</evidence>
<dbReference type="SUPFAM" id="SSF54736">
    <property type="entry name" value="ClpS-like"/>
    <property type="match status" value="1"/>
</dbReference>
<dbReference type="Proteomes" id="UP000189935">
    <property type="component" value="Chromosome I"/>
</dbReference>
<dbReference type="AlphaFoldDB" id="A0A1M6IQF4"/>
<dbReference type="HAMAP" id="MF_00302">
    <property type="entry name" value="ClpS"/>
    <property type="match status" value="1"/>
</dbReference>
<name>A0A1M6IQF4_9BRAD</name>
<dbReference type="RefSeq" id="WP_079536470.1">
    <property type="nucleotide sequence ID" value="NZ_LT670844.1"/>
</dbReference>
<keyword evidence="3" id="KW-0378">Hydrolase</keyword>
<protein>
    <recommendedName>
        <fullName evidence="1">ATP-dependent Clp protease adapter protein ClpS</fullName>
    </recommendedName>
</protein>